<dbReference type="RefSeq" id="WP_269965604.1">
    <property type="nucleotide sequence ID" value="NZ_JAKMUS010000009.1"/>
</dbReference>
<protein>
    <submittedName>
        <fullName evidence="3">DUF1707 domain-containing protein</fullName>
    </submittedName>
</protein>
<sequence length="169" mass="19216">MAEGIDPSDPSKVRVGNEERTAALDRLGDHFAKGYLDLSEFEERTAQAAVARTRADLAALFGDMPGGEETSISTPELDDMLVRKKKLDRALGVLWSLTMVVFFVGLFALDWDYFWVVFPIAGLASWGLYEFYGISDEEDEVLEEIMEDERLSRAERLRIEKERRKELGM</sequence>
<name>A0A9X3LUU3_9CORY</name>
<gene>
    <name evidence="3" type="ORF">L8U60_06745</name>
</gene>
<keyword evidence="1" id="KW-0472">Membrane</keyword>
<organism evidence="3 4">
    <name type="scientific">Corynebacterium meitnerae</name>
    <dbReference type="NCBI Taxonomy" id="2913498"/>
    <lineage>
        <taxon>Bacteria</taxon>
        <taxon>Bacillati</taxon>
        <taxon>Actinomycetota</taxon>
        <taxon>Actinomycetes</taxon>
        <taxon>Mycobacteriales</taxon>
        <taxon>Corynebacteriaceae</taxon>
        <taxon>Corynebacterium</taxon>
    </lineage>
</organism>
<keyword evidence="1" id="KW-0812">Transmembrane</keyword>
<keyword evidence="4" id="KW-1185">Reference proteome</keyword>
<evidence type="ECO:0000256" key="1">
    <source>
        <dbReference type="SAM" id="Phobius"/>
    </source>
</evidence>
<dbReference type="Proteomes" id="UP001146468">
    <property type="component" value="Unassembled WGS sequence"/>
</dbReference>
<evidence type="ECO:0000313" key="3">
    <source>
        <dbReference type="EMBL" id="MCZ9294181.1"/>
    </source>
</evidence>
<proteinExistence type="predicted"/>
<feature type="transmembrane region" description="Helical" evidence="1">
    <location>
        <begin position="90"/>
        <end position="107"/>
    </location>
</feature>
<feature type="transmembrane region" description="Helical" evidence="1">
    <location>
        <begin position="113"/>
        <end position="132"/>
    </location>
</feature>
<comment type="caution">
    <text evidence="3">The sequence shown here is derived from an EMBL/GenBank/DDBJ whole genome shotgun (WGS) entry which is preliminary data.</text>
</comment>
<dbReference type="AlphaFoldDB" id="A0A9X3LUU3"/>
<evidence type="ECO:0000313" key="4">
    <source>
        <dbReference type="Proteomes" id="UP001146468"/>
    </source>
</evidence>
<dbReference type="EMBL" id="JAKMUS010000009">
    <property type="protein sequence ID" value="MCZ9294181.1"/>
    <property type="molecule type" value="Genomic_DNA"/>
</dbReference>
<dbReference type="Pfam" id="PF08044">
    <property type="entry name" value="DUF1707"/>
    <property type="match status" value="1"/>
</dbReference>
<evidence type="ECO:0000259" key="2">
    <source>
        <dbReference type="Pfam" id="PF08044"/>
    </source>
</evidence>
<dbReference type="InterPro" id="IPR012551">
    <property type="entry name" value="DUF1707_SHOCT-like"/>
</dbReference>
<reference evidence="3" key="1">
    <citation type="submission" date="2022-02" db="EMBL/GenBank/DDBJ databases">
        <title>Corynebacterium sp. from urogenital microbiome.</title>
        <authorList>
            <person name="Cappelli E.A."/>
            <person name="Ribeiro T.G."/>
            <person name="Peixe L."/>
        </authorList>
    </citation>
    <scope>NUCLEOTIDE SEQUENCE</scope>
    <source>
        <strain evidence="3">C8Ua_172</strain>
    </source>
</reference>
<feature type="domain" description="DUF1707" evidence="2">
    <location>
        <begin position="13"/>
        <end position="65"/>
    </location>
</feature>
<accession>A0A9X3LUU3</accession>
<keyword evidence="1" id="KW-1133">Transmembrane helix</keyword>